<dbReference type="EMBL" id="CM047587">
    <property type="protein sequence ID" value="KAI9906762.1"/>
    <property type="molecule type" value="Genomic_DNA"/>
</dbReference>
<proteinExistence type="predicted"/>
<gene>
    <name evidence="1" type="ORF">PsorP6_004381</name>
</gene>
<organism evidence="1 2">
    <name type="scientific">Peronosclerospora sorghi</name>
    <dbReference type="NCBI Taxonomy" id="230839"/>
    <lineage>
        <taxon>Eukaryota</taxon>
        <taxon>Sar</taxon>
        <taxon>Stramenopiles</taxon>
        <taxon>Oomycota</taxon>
        <taxon>Peronosporomycetes</taxon>
        <taxon>Peronosporales</taxon>
        <taxon>Peronosporaceae</taxon>
        <taxon>Peronosclerospora</taxon>
    </lineage>
</organism>
<keyword evidence="2" id="KW-1185">Reference proteome</keyword>
<name>A0ACC0VKL7_9STRA</name>
<evidence type="ECO:0000313" key="1">
    <source>
        <dbReference type="EMBL" id="KAI9906762.1"/>
    </source>
</evidence>
<accession>A0ACC0VKL7</accession>
<evidence type="ECO:0000313" key="2">
    <source>
        <dbReference type="Proteomes" id="UP001163321"/>
    </source>
</evidence>
<reference evidence="1 2" key="1">
    <citation type="journal article" date="2022" name="bioRxiv">
        <title>The genome of the oomycete Peronosclerospora sorghi, a cosmopolitan pathogen of maize and sorghum, is inflated with dispersed pseudogenes.</title>
        <authorList>
            <person name="Fletcher K."/>
            <person name="Martin F."/>
            <person name="Isakeit T."/>
            <person name="Cavanaugh K."/>
            <person name="Magill C."/>
            <person name="Michelmore R."/>
        </authorList>
    </citation>
    <scope>NUCLEOTIDE SEQUENCE [LARGE SCALE GENOMIC DNA]</scope>
    <source>
        <strain evidence="1">P6</strain>
    </source>
</reference>
<sequence length="400" mass="46213">MLSRDKRKPQYLWHQTIACKLYNDETTLSEAQKGHIQSTYRYLLGRLAQREVTLSNFVQSRGNSHKWSHSFLHKLCRRMDIEDCDLRQTRALGCGCAELGNGQHEIQGCAWLAIMGKQWSSFSLDAENEVVDDNWSLETLYQEKIRHDKNAHVIKWKARHYFKDAADGLVEHICRRGFVYGLDDEVVSHRTRTNANESLQQEEEMEVIKCLPAKEKPWEYTRILTVKAVADLTGVVKTVSPKEISRVTRTKSCLFGSKNFFATIETQHLVIGMNTFLRVIDVALMFENGQVLLVSECEADHILELLWSSLHQLEKRSFCFLNLVFTWQKAGRDTKFHDVSLPLGCHLNRTLPPVSRMHQSCRSNMMADEENSTMQNTFCKPGSRRCCSRFESSRAMNSLR</sequence>
<comment type="caution">
    <text evidence="1">The sequence shown here is derived from an EMBL/GenBank/DDBJ whole genome shotgun (WGS) entry which is preliminary data.</text>
</comment>
<dbReference type="Proteomes" id="UP001163321">
    <property type="component" value="Chromosome 8"/>
</dbReference>
<protein>
    <submittedName>
        <fullName evidence="1">Uncharacterized protein</fullName>
    </submittedName>
</protein>